<keyword evidence="2" id="KW-1133">Transmembrane helix</keyword>
<gene>
    <name evidence="3" type="ORF">IPN02_01685</name>
</gene>
<protein>
    <submittedName>
        <fullName evidence="3">Uncharacterized protein</fullName>
    </submittedName>
</protein>
<keyword evidence="2" id="KW-0472">Membrane</keyword>
<sequence>MARDQVEFPVRHFTEPSLPHVCAWTGEPATDWEPLTVKNQIGAQWWLLLLGVFPLIIVRAVTVKQVTGYLPVATEAREERRATTRRAWGVDDLPSLIILGLASLTIVLWVVIAGGWSFMVIVAMPLLLLAFIPFIHARRRAPLVGPGYIQPMIELDRHGGIITVLRASPQFVRAAREVARPQIYPAAGASSGEIHPAAPPSGFGRVDPAARSPSARSAPEGSGTAPEVRSWSVPSAEGASDDPSPWWSA</sequence>
<dbReference type="AlphaFoldDB" id="A0A936TEK6"/>
<reference evidence="3 4" key="1">
    <citation type="submission" date="2020-10" db="EMBL/GenBank/DDBJ databases">
        <title>Connecting structure to function with the recovery of over 1000 high-quality activated sludge metagenome-assembled genomes encoding full-length rRNA genes using long-read sequencing.</title>
        <authorList>
            <person name="Singleton C.M."/>
            <person name="Petriglieri F."/>
            <person name="Kristensen J.M."/>
            <person name="Kirkegaard R.H."/>
            <person name="Michaelsen T.Y."/>
            <person name="Andersen M.H."/>
            <person name="Karst S.M."/>
            <person name="Dueholm M.S."/>
            <person name="Nielsen P.H."/>
            <person name="Albertsen M."/>
        </authorList>
    </citation>
    <scope>NUCLEOTIDE SEQUENCE [LARGE SCALE GENOMIC DNA]</scope>
    <source>
        <strain evidence="3">Lyne_18-Q3-R50-59_MAXAC.006</strain>
    </source>
</reference>
<organism evidence="3 4">
    <name type="scientific">Candidatus Neomicrothrix subdominans</name>
    <dbReference type="NCBI Taxonomy" id="2954438"/>
    <lineage>
        <taxon>Bacteria</taxon>
        <taxon>Bacillati</taxon>
        <taxon>Actinomycetota</taxon>
        <taxon>Acidimicrobiia</taxon>
        <taxon>Acidimicrobiales</taxon>
        <taxon>Microthrixaceae</taxon>
        <taxon>Candidatus Neomicrothrix</taxon>
    </lineage>
</organism>
<feature type="compositionally biased region" description="Low complexity" evidence="1">
    <location>
        <begin position="209"/>
        <end position="219"/>
    </location>
</feature>
<evidence type="ECO:0000256" key="2">
    <source>
        <dbReference type="SAM" id="Phobius"/>
    </source>
</evidence>
<dbReference type="EMBL" id="JADJZA010000001">
    <property type="protein sequence ID" value="MBK9295590.1"/>
    <property type="molecule type" value="Genomic_DNA"/>
</dbReference>
<evidence type="ECO:0000313" key="4">
    <source>
        <dbReference type="Proteomes" id="UP000727993"/>
    </source>
</evidence>
<proteinExistence type="predicted"/>
<name>A0A936TEK6_9ACTN</name>
<comment type="caution">
    <text evidence="3">The sequence shown here is derived from an EMBL/GenBank/DDBJ whole genome shotgun (WGS) entry which is preliminary data.</text>
</comment>
<accession>A0A936TEK6</accession>
<evidence type="ECO:0000256" key="1">
    <source>
        <dbReference type="SAM" id="MobiDB-lite"/>
    </source>
</evidence>
<evidence type="ECO:0000313" key="3">
    <source>
        <dbReference type="EMBL" id="MBK9295590.1"/>
    </source>
</evidence>
<feature type="transmembrane region" description="Helical" evidence="2">
    <location>
        <begin position="118"/>
        <end position="135"/>
    </location>
</feature>
<keyword evidence="2" id="KW-0812">Transmembrane</keyword>
<feature type="transmembrane region" description="Helical" evidence="2">
    <location>
        <begin position="93"/>
        <end position="112"/>
    </location>
</feature>
<feature type="transmembrane region" description="Helical" evidence="2">
    <location>
        <begin position="45"/>
        <end position="72"/>
    </location>
</feature>
<feature type="region of interest" description="Disordered" evidence="1">
    <location>
        <begin position="190"/>
        <end position="249"/>
    </location>
</feature>
<dbReference type="Proteomes" id="UP000727993">
    <property type="component" value="Unassembled WGS sequence"/>
</dbReference>